<sequence>MNDYLEKLLVFDPGLDIGKIDPFMANGLTVKGNGEIGKIGFAVSASVEIFKLAQKNNCRALIVHHVFNLPKINSYDFIFQNRIGFLVKNNITLFGYHFLLDAHPEIGNNASILKTVGFTPEKPYLHLQQPWGYMGKANNVSLTTVKNTLKPYLSPRSVFYDFGPKNLKKIVAVSGKGAPHPSDMTYLINENIDLFITGEVHEWNRELFRETGINFIAGGHYHTEMFGIKALMAKVKKDLPQITSVWLELDNEI</sequence>
<reference evidence="4 5" key="1">
    <citation type="journal article" date="2016" name="Nat. Commun.">
        <title>Thousands of microbial genomes shed light on interconnected biogeochemical processes in an aquifer system.</title>
        <authorList>
            <person name="Anantharaman K."/>
            <person name="Brown C.T."/>
            <person name="Hug L.A."/>
            <person name="Sharon I."/>
            <person name="Castelle C.J."/>
            <person name="Probst A.J."/>
            <person name="Thomas B.C."/>
            <person name="Singh A."/>
            <person name="Wilkins M.J."/>
            <person name="Karaoz U."/>
            <person name="Brodie E.L."/>
            <person name="Williams K.H."/>
            <person name="Hubbard S.S."/>
            <person name="Banfield J.F."/>
        </authorList>
    </citation>
    <scope>NUCLEOTIDE SEQUENCE [LARGE SCALE GENOMIC DNA]</scope>
</reference>
<evidence type="ECO:0000313" key="5">
    <source>
        <dbReference type="Proteomes" id="UP000177354"/>
    </source>
</evidence>
<evidence type="ECO:0000313" key="4">
    <source>
        <dbReference type="EMBL" id="OGG08119.1"/>
    </source>
</evidence>
<feature type="binding site" evidence="3">
    <location>
        <position position="65"/>
    </location>
    <ligand>
        <name>a divalent metal cation</name>
        <dbReference type="ChEBI" id="CHEBI:60240"/>
        <label>1</label>
    </ligand>
</feature>
<comment type="similarity">
    <text evidence="1">Belongs to the GTP cyclohydrolase I type 2/NIF3 family.</text>
</comment>
<dbReference type="AlphaFoldDB" id="A0A1F5Z6P8"/>
<dbReference type="Proteomes" id="UP000177354">
    <property type="component" value="Unassembled WGS sequence"/>
</dbReference>
<evidence type="ECO:0000256" key="2">
    <source>
        <dbReference type="ARBA" id="ARBA00022723"/>
    </source>
</evidence>
<dbReference type="PANTHER" id="PTHR13799:SF14">
    <property type="entry name" value="GTP CYCLOHYDROLASE 1 TYPE 2 HOMOLOG"/>
    <property type="match status" value="1"/>
</dbReference>
<dbReference type="SUPFAM" id="SSF102705">
    <property type="entry name" value="NIF3 (NGG1p interacting factor 3)-like"/>
    <property type="match status" value="1"/>
</dbReference>
<comment type="caution">
    <text evidence="4">The sequence shown here is derived from an EMBL/GenBank/DDBJ whole genome shotgun (WGS) entry which is preliminary data.</text>
</comment>
<organism evidence="4 5">
    <name type="scientific">Candidatus Gottesmanbacteria bacterium RIFCSPHIGHO2_01_FULL_40_15</name>
    <dbReference type="NCBI Taxonomy" id="1798376"/>
    <lineage>
        <taxon>Bacteria</taxon>
        <taxon>Candidatus Gottesmaniibacteriota</taxon>
    </lineage>
</organism>
<gene>
    <name evidence="4" type="ORF">A2777_01900</name>
</gene>
<protein>
    <recommendedName>
        <fullName evidence="6">Nif3-like dinuclear metal center hexameric protein</fullName>
    </recommendedName>
</protein>
<evidence type="ECO:0000256" key="3">
    <source>
        <dbReference type="PIRSR" id="PIRSR602678-1"/>
    </source>
</evidence>
<dbReference type="Pfam" id="PF01784">
    <property type="entry name" value="DUF34_NIF3"/>
    <property type="match status" value="1"/>
</dbReference>
<dbReference type="GO" id="GO:0046872">
    <property type="term" value="F:metal ion binding"/>
    <property type="evidence" value="ECO:0007669"/>
    <property type="project" value="UniProtKB-KW"/>
</dbReference>
<feature type="binding site" evidence="3">
    <location>
        <position position="224"/>
    </location>
    <ligand>
        <name>a divalent metal cation</name>
        <dbReference type="ChEBI" id="CHEBI:60240"/>
        <label>1</label>
    </ligand>
</feature>
<name>A0A1F5Z6P8_9BACT</name>
<dbReference type="PANTHER" id="PTHR13799">
    <property type="entry name" value="NGG1 INTERACTING FACTOR 3"/>
    <property type="match status" value="1"/>
</dbReference>
<feature type="binding site" evidence="3">
    <location>
        <position position="64"/>
    </location>
    <ligand>
        <name>a divalent metal cation</name>
        <dbReference type="ChEBI" id="CHEBI:60240"/>
        <label>2</label>
    </ligand>
</feature>
<keyword evidence="2 3" id="KW-0479">Metal-binding</keyword>
<dbReference type="Gene3D" id="3.40.1390.30">
    <property type="entry name" value="NIF3 (NGG1p interacting factor 3)-like"/>
    <property type="match status" value="2"/>
</dbReference>
<dbReference type="InterPro" id="IPR002678">
    <property type="entry name" value="DUF34/NIF3"/>
</dbReference>
<dbReference type="EMBL" id="MFJF01000005">
    <property type="protein sequence ID" value="OGG08119.1"/>
    <property type="molecule type" value="Genomic_DNA"/>
</dbReference>
<dbReference type="InterPro" id="IPR036069">
    <property type="entry name" value="DUF34/NIF3_sf"/>
</dbReference>
<dbReference type="GO" id="GO:0005737">
    <property type="term" value="C:cytoplasm"/>
    <property type="evidence" value="ECO:0007669"/>
    <property type="project" value="TreeGrafter"/>
</dbReference>
<feature type="binding site" evidence="3">
    <location>
        <position position="101"/>
    </location>
    <ligand>
        <name>a divalent metal cation</name>
        <dbReference type="ChEBI" id="CHEBI:60240"/>
        <label>1</label>
    </ligand>
</feature>
<evidence type="ECO:0000256" key="1">
    <source>
        <dbReference type="ARBA" id="ARBA00006964"/>
    </source>
</evidence>
<feature type="binding site" evidence="3">
    <location>
        <position position="220"/>
    </location>
    <ligand>
        <name>a divalent metal cation</name>
        <dbReference type="ChEBI" id="CHEBI:60240"/>
        <label>1</label>
    </ligand>
</feature>
<evidence type="ECO:0008006" key="6">
    <source>
        <dbReference type="Google" id="ProtNLM"/>
    </source>
</evidence>
<accession>A0A1F5Z6P8</accession>
<proteinExistence type="inferred from homology"/>